<dbReference type="EMBL" id="JACHJT010000001">
    <property type="protein sequence ID" value="MBB4932849.1"/>
    <property type="molecule type" value="Genomic_DNA"/>
</dbReference>
<dbReference type="RefSeq" id="WP_184580528.1">
    <property type="nucleotide sequence ID" value="NZ_JACHJT010000001.1"/>
</dbReference>
<evidence type="ECO:0000313" key="3">
    <source>
        <dbReference type="EMBL" id="MBB4932849.1"/>
    </source>
</evidence>
<accession>A0A7W7W4H6</accession>
<evidence type="ECO:0000256" key="2">
    <source>
        <dbReference type="SAM" id="Phobius"/>
    </source>
</evidence>
<keyword evidence="2" id="KW-1133">Transmembrane helix</keyword>
<keyword evidence="4" id="KW-1185">Reference proteome</keyword>
<protein>
    <submittedName>
        <fullName evidence="3">Uncharacterized protein</fullName>
    </submittedName>
</protein>
<dbReference type="AlphaFoldDB" id="A0A7W7W4H6"/>
<name>A0A7W7W4H6_9ACTN</name>
<feature type="region of interest" description="Disordered" evidence="1">
    <location>
        <begin position="1"/>
        <end position="20"/>
    </location>
</feature>
<proteinExistence type="predicted"/>
<dbReference type="Proteomes" id="UP000523007">
    <property type="component" value="Unassembled WGS sequence"/>
</dbReference>
<feature type="region of interest" description="Disordered" evidence="1">
    <location>
        <begin position="106"/>
        <end position="138"/>
    </location>
</feature>
<keyword evidence="2" id="KW-0472">Membrane</keyword>
<evidence type="ECO:0000256" key="1">
    <source>
        <dbReference type="SAM" id="MobiDB-lite"/>
    </source>
</evidence>
<keyword evidence="2" id="KW-0812">Transmembrane</keyword>
<reference evidence="3 4" key="1">
    <citation type="submission" date="2020-08" db="EMBL/GenBank/DDBJ databases">
        <title>Sequencing the genomes of 1000 actinobacteria strains.</title>
        <authorList>
            <person name="Klenk H.-P."/>
        </authorList>
    </citation>
    <scope>NUCLEOTIDE SEQUENCE [LARGE SCALE GENOMIC DNA]</scope>
    <source>
        <strain evidence="3 4">DSM 102030</strain>
    </source>
</reference>
<gene>
    <name evidence="3" type="ORF">F4561_003669</name>
</gene>
<organism evidence="3 4">
    <name type="scientific">Lipingzhangella halophila</name>
    <dbReference type="NCBI Taxonomy" id="1783352"/>
    <lineage>
        <taxon>Bacteria</taxon>
        <taxon>Bacillati</taxon>
        <taxon>Actinomycetota</taxon>
        <taxon>Actinomycetes</taxon>
        <taxon>Streptosporangiales</taxon>
        <taxon>Nocardiopsidaceae</taxon>
        <taxon>Lipingzhangella</taxon>
    </lineage>
</organism>
<sequence length="138" mass="14960">MRRYLRTTYSDGVSPEGMQPDVPTRVIPGVQQPLAIAMFVRRAGLSGHSLRPPARRPTERPALVHSLPGPLQDAVVAAYQNALAPIYGYLVPVFLIGVIPAFFPPEKKLSETDTPAAGGRRRSGRNREGEAPAEAPPR</sequence>
<evidence type="ECO:0000313" key="4">
    <source>
        <dbReference type="Proteomes" id="UP000523007"/>
    </source>
</evidence>
<comment type="caution">
    <text evidence="3">The sequence shown here is derived from an EMBL/GenBank/DDBJ whole genome shotgun (WGS) entry which is preliminary data.</text>
</comment>
<feature type="transmembrane region" description="Helical" evidence="2">
    <location>
        <begin position="86"/>
        <end position="103"/>
    </location>
</feature>